<gene>
    <name evidence="2" type="ORF">HH215_18815</name>
</gene>
<accession>A0A7Z2ZMF7</accession>
<proteinExistence type="predicted"/>
<keyword evidence="3" id="KW-1185">Reference proteome</keyword>
<keyword evidence="1" id="KW-0472">Membrane</keyword>
<dbReference type="Proteomes" id="UP000502248">
    <property type="component" value="Chromosome"/>
</dbReference>
<evidence type="ECO:0008006" key="4">
    <source>
        <dbReference type="Google" id="ProtNLM"/>
    </source>
</evidence>
<sequence length="121" mass="12931">MGGYRAGFGYLSGMIVAVGFIPIENAMGGGRCVVTLLTAIFGAIAVAGIYVAFRSTQEKYNTQQLKEAGEVKKALSLASSFKLLFTNRYWLILFAAGLLAQIYSLYPGQWACITPSMSGAT</sequence>
<organism evidence="2 3">
    <name type="scientific">Cohnella herbarum</name>
    <dbReference type="NCBI Taxonomy" id="2728023"/>
    <lineage>
        <taxon>Bacteria</taxon>
        <taxon>Bacillati</taxon>
        <taxon>Bacillota</taxon>
        <taxon>Bacilli</taxon>
        <taxon>Bacillales</taxon>
        <taxon>Paenibacillaceae</taxon>
        <taxon>Cohnella</taxon>
    </lineage>
</organism>
<feature type="transmembrane region" description="Helical" evidence="1">
    <location>
        <begin position="33"/>
        <end position="53"/>
    </location>
</feature>
<feature type="transmembrane region" description="Helical" evidence="1">
    <location>
        <begin position="89"/>
        <end position="106"/>
    </location>
</feature>
<evidence type="ECO:0000256" key="1">
    <source>
        <dbReference type="SAM" id="Phobius"/>
    </source>
</evidence>
<dbReference type="AlphaFoldDB" id="A0A7Z2ZMF7"/>
<evidence type="ECO:0000313" key="2">
    <source>
        <dbReference type="EMBL" id="QJD85028.1"/>
    </source>
</evidence>
<evidence type="ECO:0000313" key="3">
    <source>
        <dbReference type="Proteomes" id="UP000502248"/>
    </source>
</evidence>
<keyword evidence="1" id="KW-1133">Transmembrane helix</keyword>
<dbReference type="Pfam" id="PF13347">
    <property type="entry name" value="MFS_2"/>
    <property type="match status" value="1"/>
</dbReference>
<dbReference type="KEGG" id="cheb:HH215_18815"/>
<name>A0A7Z2ZMF7_9BACL</name>
<keyword evidence="1" id="KW-0812">Transmembrane</keyword>
<dbReference type="EMBL" id="CP051680">
    <property type="protein sequence ID" value="QJD85028.1"/>
    <property type="molecule type" value="Genomic_DNA"/>
</dbReference>
<protein>
    <recommendedName>
        <fullName evidence="4">MFS transporter</fullName>
    </recommendedName>
</protein>
<feature type="transmembrane region" description="Helical" evidence="1">
    <location>
        <begin position="7"/>
        <end position="27"/>
    </location>
</feature>
<reference evidence="2 3" key="1">
    <citation type="submission" date="2020-04" db="EMBL/GenBank/DDBJ databases">
        <title>Genome sequencing of novel species.</title>
        <authorList>
            <person name="Heo J."/>
            <person name="Kim S.-J."/>
            <person name="Kim J.-S."/>
            <person name="Hong S.-B."/>
            <person name="Kwon S.-W."/>
        </authorList>
    </citation>
    <scope>NUCLEOTIDE SEQUENCE [LARGE SCALE GENOMIC DNA]</scope>
    <source>
        <strain evidence="2 3">MFER-1</strain>
    </source>
</reference>